<organism evidence="1 2">
    <name type="scientific">Photobacterium ganghwense</name>
    <dbReference type="NCBI Taxonomy" id="320778"/>
    <lineage>
        <taxon>Bacteria</taxon>
        <taxon>Pseudomonadati</taxon>
        <taxon>Pseudomonadota</taxon>
        <taxon>Gammaproteobacteria</taxon>
        <taxon>Vibrionales</taxon>
        <taxon>Vibrionaceae</taxon>
        <taxon>Photobacterium</taxon>
    </lineage>
</organism>
<dbReference type="OrthoDB" id="2889017at2"/>
<dbReference type="EMBL" id="LDOU01000017">
    <property type="protein sequence ID" value="KLV07330.1"/>
    <property type="molecule type" value="Genomic_DNA"/>
</dbReference>
<keyword evidence="2" id="KW-1185">Reference proteome</keyword>
<dbReference type="Proteomes" id="UP000035909">
    <property type="component" value="Unassembled WGS sequence"/>
</dbReference>
<evidence type="ECO:0000313" key="1">
    <source>
        <dbReference type="EMBL" id="KLV07330.1"/>
    </source>
</evidence>
<protein>
    <submittedName>
        <fullName evidence="1">Uncharacterized protein</fullName>
    </submittedName>
</protein>
<accession>A0A0J1H6I7</accession>
<comment type="caution">
    <text evidence="1">The sequence shown here is derived from an EMBL/GenBank/DDBJ whole genome shotgun (WGS) entry which is preliminary data.</text>
</comment>
<name>A0A0J1H6I7_9GAMM</name>
<reference evidence="1 2" key="1">
    <citation type="submission" date="2015-05" db="EMBL/GenBank/DDBJ databases">
        <title>Photobacterium galathea sp. nov.</title>
        <authorList>
            <person name="Machado H."/>
            <person name="Gram L."/>
        </authorList>
    </citation>
    <scope>NUCLEOTIDE SEQUENCE [LARGE SCALE GENOMIC DNA]</scope>
    <source>
        <strain evidence="1 2">DSM 22954</strain>
    </source>
</reference>
<evidence type="ECO:0000313" key="2">
    <source>
        <dbReference type="Proteomes" id="UP000035909"/>
    </source>
</evidence>
<dbReference type="STRING" id="320778.ABT57_17860"/>
<dbReference type="AlphaFoldDB" id="A0A0J1H6I7"/>
<dbReference type="PATRIC" id="fig|320778.3.peg.3882"/>
<proteinExistence type="predicted"/>
<sequence>MLIKLDTISTNPKQLVTKAKRLDGSGVSLNELMPPRFIQMHSKFASLDILMEASGFNVKTPADFKAIPAREWNQFIALNTNFESWQDMLSEAGRLYIHKQLFT</sequence>
<dbReference type="RefSeq" id="WP_047886636.1">
    <property type="nucleotide sequence ID" value="NZ_LDOU01000017.1"/>
</dbReference>
<gene>
    <name evidence="1" type="ORF">ABT57_17860</name>
</gene>